<dbReference type="Proteomes" id="UP000586093">
    <property type="component" value="Unassembled WGS sequence"/>
</dbReference>
<evidence type="ECO:0000313" key="3">
    <source>
        <dbReference type="Proteomes" id="UP000586093"/>
    </source>
</evidence>
<protein>
    <submittedName>
        <fullName evidence="2">MBL fold metallo-hydrolase</fullName>
    </submittedName>
</protein>
<dbReference type="EMBL" id="JACIVI010000001">
    <property type="protein sequence ID" value="MBB1161240.1"/>
    <property type="molecule type" value="Genomic_DNA"/>
</dbReference>
<dbReference type="PANTHER" id="PTHR42951">
    <property type="entry name" value="METALLO-BETA-LACTAMASE DOMAIN-CONTAINING"/>
    <property type="match status" value="1"/>
</dbReference>
<dbReference type="InterPro" id="IPR036866">
    <property type="entry name" value="RibonucZ/Hydroxyglut_hydro"/>
</dbReference>
<name>A0A839HP80_9BURK</name>
<gene>
    <name evidence="2" type="ORF">H4F90_04510</name>
</gene>
<dbReference type="RefSeq" id="WP_182661859.1">
    <property type="nucleotide sequence ID" value="NZ_JACIVI010000001.1"/>
</dbReference>
<dbReference type="SMART" id="SM00849">
    <property type="entry name" value="Lactamase_B"/>
    <property type="match status" value="1"/>
</dbReference>
<accession>A0A839HP80</accession>
<dbReference type="Pfam" id="PF00753">
    <property type="entry name" value="Lactamase_B"/>
    <property type="match status" value="1"/>
</dbReference>
<dbReference type="PANTHER" id="PTHR42951:SF22">
    <property type="entry name" value="METALLO BETA-LACTAMASE SUPERFAMILY LIPOPROTEIN"/>
    <property type="match status" value="1"/>
</dbReference>
<dbReference type="InterPro" id="IPR037482">
    <property type="entry name" value="ST1585_MBL-fold"/>
</dbReference>
<evidence type="ECO:0000313" key="2">
    <source>
        <dbReference type="EMBL" id="MBB1161240.1"/>
    </source>
</evidence>
<organism evidence="2 3">
    <name type="scientific">Aquariibacter albus</name>
    <dbReference type="NCBI Taxonomy" id="2759899"/>
    <lineage>
        <taxon>Bacteria</taxon>
        <taxon>Pseudomonadati</taxon>
        <taxon>Pseudomonadota</taxon>
        <taxon>Betaproteobacteria</taxon>
        <taxon>Burkholderiales</taxon>
        <taxon>Sphaerotilaceae</taxon>
        <taxon>Aquariibacter</taxon>
    </lineage>
</organism>
<evidence type="ECO:0000259" key="1">
    <source>
        <dbReference type="SMART" id="SM00849"/>
    </source>
</evidence>
<dbReference type="InterPro" id="IPR050855">
    <property type="entry name" value="NDM-1-like"/>
</dbReference>
<keyword evidence="2" id="KW-0378">Hydrolase</keyword>
<dbReference type="SUPFAM" id="SSF56281">
    <property type="entry name" value="Metallo-hydrolase/oxidoreductase"/>
    <property type="match status" value="1"/>
</dbReference>
<dbReference type="GO" id="GO:0016787">
    <property type="term" value="F:hydrolase activity"/>
    <property type="evidence" value="ECO:0007669"/>
    <property type="project" value="UniProtKB-KW"/>
</dbReference>
<proteinExistence type="predicted"/>
<dbReference type="AlphaFoldDB" id="A0A839HP80"/>
<dbReference type="InterPro" id="IPR001279">
    <property type="entry name" value="Metallo-B-lactamas"/>
</dbReference>
<dbReference type="CDD" id="cd07726">
    <property type="entry name" value="ST1585-like_MBL-fold"/>
    <property type="match status" value="1"/>
</dbReference>
<feature type="domain" description="Metallo-beta-lactamase" evidence="1">
    <location>
        <begin position="22"/>
        <end position="227"/>
    </location>
</feature>
<comment type="caution">
    <text evidence="2">The sequence shown here is derived from an EMBL/GenBank/DDBJ whole genome shotgun (WGS) entry which is preliminary data.</text>
</comment>
<sequence length="323" mass="34447">MSFQALGHGITVIDTDFIRPGFDAAYLIVQDGRAAFIDCGVNHSVPRLLEALAAQGLGPEAVDWVIPTHVHLDHAGGAGLLMQQCPNATLLIHPRGARHMIDPTALVAGATAVYGAEEIARTYGQILPVPAARVREAGADETVQLAGRPLRIVDTPGHARHHFCVWDAASRGWFTGDTFGISYPECTGRGGRYLLPTTTPVQFEPEALHASVERLMAEAPVWMYVTHYGALGGSVEAVQALAVQQHAQIDQMVAAARAVQAAHPAPGPVRHQALRAACADIYVRAWQALGGPADPARIAEVLFNDIELNAQGLGVWLDRGTRA</sequence>
<keyword evidence="3" id="KW-1185">Reference proteome</keyword>
<reference evidence="2 3" key="1">
    <citation type="submission" date="2020-08" db="EMBL/GenBank/DDBJ databases">
        <title>Aquariorum lacteus gen. nov., sp. nov., a new member of the family Comamonadaceae, isolated from freshwater aquarium.</title>
        <authorList>
            <person name="Chun S.-J."/>
        </authorList>
    </citation>
    <scope>NUCLEOTIDE SEQUENCE [LARGE SCALE GENOMIC DNA]</scope>
    <source>
        <strain evidence="2 3">SJAQ100</strain>
    </source>
</reference>
<dbReference type="Gene3D" id="3.60.15.10">
    <property type="entry name" value="Ribonuclease Z/Hydroxyacylglutathione hydrolase-like"/>
    <property type="match status" value="1"/>
</dbReference>